<feature type="region of interest" description="Disordered" evidence="3">
    <location>
        <begin position="757"/>
        <end position="779"/>
    </location>
</feature>
<accession>A0AAV1V0N0</accession>
<feature type="compositionally biased region" description="Low complexity" evidence="3">
    <location>
        <begin position="128"/>
        <end position="142"/>
    </location>
</feature>
<dbReference type="InterPro" id="IPR006084">
    <property type="entry name" value="XPG/Rad2"/>
</dbReference>
<dbReference type="Pfam" id="PF00270">
    <property type="entry name" value="DEAD"/>
    <property type="match status" value="1"/>
</dbReference>
<dbReference type="InterPro" id="IPR011545">
    <property type="entry name" value="DEAD/DEAH_box_helicase_dom"/>
</dbReference>
<sequence length="1875" mass="209141">MGVRGLSRFCRQKEAQTSTESSDLHDVTLAVDFVGFLYYLCDELFRESNASPAWLLLGGCTLRLERYVETWLARLEARRVRLVFVTDPPQCFGGESHRKGLCLQDRRLQKAQQIEQVAHSPEWSLPRSSGNSDSSRSSTTDGRSSLLAKTLLQTNGRFPFAREKLRGVLMSHGIPITTASREADEELGAMVRSGAAFAVLAEDSDFLVMTGVKYIPFDKLQFYEDELCPEHSKVRARVFSSDLVAQTLGLQVEQLVDLALLCGNDFTPVLDEVFDMAATLGYPVQRLQASSSLYPATAARWVVEHLPTLENPFLIQIEAKKKGFLHALFEIYRFYGHEKAFLKKYPMKIRSIIPNKKMKQYKMLIDRFDYPQMAIDILETKSRGLSQRFDPLAWIPGLEGKSLDELQAPARCLAYVALDTLVVQEMTFDHTVEVRVEPLDSLRPLLSIPLQQRSAKKVDCILRSLVFSMVYGDPTGGSPKAANLAGMLGKTDKRGLAVKNIVYSLLALWKRDRTYLVGASLLDDRLLELLLLSSLISLAVDTSKLKPNRSVVMFDEHLLSMEAYAVVGAYLEILKQFHQLRLVIGNKLPKKLGCATYFSCEVFVQVCQLMLQDSGTASTTSKSPSVVPEFARREIEPLMIIYSEISSDSFWRHYKAIRTTMQRMKALIVLPADAVHTSVNDKSLATLALECAMTKRDAINAHSSEVPLVVAPPLLPADYFPPLPRDLPSQLRTPALTPFPRDSPSQLDVLALATPARPSANTKPASHFTPPLPRTTPSNLQASAPAFSYRLVKGLMPSSVAKCLSVGSAVHQNTGSVPEAEPKAKKPVSLKGLMKTLPVYGHRKEILDNVVENQLTIIQGETGCGKSTSVPQFLYDSWARDRATSERPVNIYVTQPRRIAAIELASTVARMRDGNEFGEDGQVGKVIGYRIGQKQVTSSKTKITYVTTGYMVERIIHEPDALKSMTHLVLDEVHERSMDVDLLLLLLKLQLKDHPHLRLVIMSATMDAQVLIKYLGGSLSTRLINRKPLFVGSKLFPVKSVYLDDLSDWFPSLSRRCQKEMAFMEGQFRMLSTSRVSANSEVAKKAILQIHEKQLIVIEVMVCLLIESQRSQTGSQCFLIFLPGVGSIDTLYESLSLLAMGHRNVQVLVLHSGIELEHQQEAFKLLGERSTKIILSTNIAESSVTIPDVTHVINCATEKQIEMPNAGKSHAEVLVHTWCSRASAVQRSGRAGRVMPGTSFHLFTKPFRDLCMAEFNTPELLRKPLDRTVLQLKGRLHQFGVPSLLLQQALDAPDISHIGGAYKLLSSFDAIDSDEEENSRLTRFGSFVCQMPLSLELCRLLMTGAYMVHDTSSGNEKWPLLLNVVVLVAILAAPDLFAMPSFYHAQSAQAYMQEMKKNLQAKLKMDDGMWSEPLSIWLFYMNTISEQSSNKRRSLNSVFYKMSISARRYQTLNFLISDLCARLIALSKNKTDEFSQLLDAQTVVMLTKLDVYANSQRIDKELLTFARDVVACKRNEVRVLRFLIIQNFGEHLIGSSRAQPTACANDVLDGTDRVDLKVGKEEAASFRSLSVENKSRLFHQLASSATPTDELAAITHVDNVVSVYSYATLKSDEGCVPEENCFSEVTADTLSRMSFPVSLIYYIRGEGFPVTIGLRTESEQSEVAFKMRVSRSNSCGLKWEQLKDNVKASVGNRSLFSLPVRPRLEETRKGEKEAKLLAVYANRLFTGDETKMRCDYCTLLPPSSVCYYPIMLLVTAPRHANIQLHMDTVAGVILLVKVGAQDATFPRKMALKMEVLATVNAVRAALSDALNATVGARRLCTSDLLALADDSVFLTKESKVNVKHCKWECLSMDMPDKTKLAEGETPARFPALYIR</sequence>
<feature type="region of interest" description="Disordered" evidence="3">
    <location>
        <begin position="117"/>
        <end position="142"/>
    </location>
</feature>
<keyword evidence="2" id="KW-0067">ATP-binding</keyword>
<dbReference type="InterPro" id="IPR014001">
    <property type="entry name" value="Helicase_ATP-bd"/>
</dbReference>
<dbReference type="Gene3D" id="1.20.120.1080">
    <property type="match status" value="1"/>
</dbReference>
<dbReference type="InterPro" id="IPR029060">
    <property type="entry name" value="PIN-like_dom_sf"/>
</dbReference>
<dbReference type="PANTHER" id="PTHR18934">
    <property type="entry name" value="ATP-DEPENDENT RNA HELICASE"/>
    <property type="match status" value="1"/>
</dbReference>
<dbReference type="Proteomes" id="UP001162060">
    <property type="component" value="Unassembled WGS sequence"/>
</dbReference>
<name>A0AAV1V0N0_9STRA</name>
<dbReference type="SMART" id="SM00847">
    <property type="entry name" value="HA2"/>
    <property type="match status" value="1"/>
</dbReference>
<dbReference type="CDD" id="cd18791">
    <property type="entry name" value="SF2_C_RHA"/>
    <property type="match status" value="1"/>
</dbReference>
<dbReference type="Pfam" id="PF00271">
    <property type="entry name" value="Helicase_C"/>
    <property type="match status" value="1"/>
</dbReference>
<dbReference type="GO" id="GO:0004386">
    <property type="term" value="F:helicase activity"/>
    <property type="evidence" value="ECO:0007669"/>
    <property type="project" value="TreeGrafter"/>
</dbReference>
<evidence type="ECO:0000256" key="1">
    <source>
        <dbReference type="ARBA" id="ARBA00022741"/>
    </source>
</evidence>
<dbReference type="InterPro" id="IPR007502">
    <property type="entry name" value="Helicase-assoc_dom"/>
</dbReference>
<proteinExistence type="predicted"/>
<dbReference type="SUPFAM" id="SSF88723">
    <property type="entry name" value="PIN domain-like"/>
    <property type="match status" value="1"/>
</dbReference>
<dbReference type="InterPro" id="IPR001650">
    <property type="entry name" value="Helicase_C-like"/>
</dbReference>
<keyword evidence="1" id="KW-0547">Nucleotide-binding</keyword>
<dbReference type="PROSITE" id="PS51194">
    <property type="entry name" value="HELICASE_CTER"/>
    <property type="match status" value="1"/>
</dbReference>
<dbReference type="Gene3D" id="3.40.50.300">
    <property type="entry name" value="P-loop containing nucleotide triphosphate hydrolases"/>
    <property type="match status" value="2"/>
</dbReference>
<feature type="domain" description="Helicase C-terminal" evidence="5">
    <location>
        <begin position="1097"/>
        <end position="1276"/>
    </location>
</feature>
<dbReference type="PANTHER" id="PTHR18934:SF145">
    <property type="entry name" value="ATP-DEPENDENT RNA HELICASE DHX57-RELATED"/>
    <property type="match status" value="1"/>
</dbReference>
<dbReference type="CDD" id="cd17917">
    <property type="entry name" value="DEXHc_RHA-like"/>
    <property type="match status" value="1"/>
</dbReference>
<feature type="domain" description="Helicase ATP-binding" evidence="4">
    <location>
        <begin position="847"/>
        <end position="1024"/>
    </location>
</feature>
<dbReference type="Gene3D" id="3.40.50.1010">
    <property type="entry name" value="5'-nuclease"/>
    <property type="match status" value="1"/>
</dbReference>
<dbReference type="SMART" id="SM00487">
    <property type="entry name" value="DEXDc"/>
    <property type="match status" value="1"/>
</dbReference>
<evidence type="ECO:0000256" key="3">
    <source>
        <dbReference type="SAM" id="MobiDB-lite"/>
    </source>
</evidence>
<dbReference type="EMBL" id="CAKLBY020000249">
    <property type="protein sequence ID" value="CAK7939742.1"/>
    <property type="molecule type" value="Genomic_DNA"/>
</dbReference>
<dbReference type="SMART" id="SM00490">
    <property type="entry name" value="HELICc"/>
    <property type="match status" value="1"/>
</dbReference>
<evidence type="ECO:0000259" key="5">
    <source>
        <dbReference type="PROSITE" id="PS51194"/>
    </source>
</evidence>
<dbReference type="PROSITE" id="PS51192">
    <property type="entry name" value="HELICASE_ATP_BIND_1"/>
    <property type="match status" value="1"/>
</dbReference>
<dbReference type="InterPro" id="IPR006086">
    <property type="entry name" value="XPG-I_dom"/>
</dbReference>
<dbReference type="PRINTS" id="PR00853">
    <property type="entry name" value="XPGRADSUPER"/>
</dbReference>
<evidence type="ECO:0000259" key="4">
    <source>
        <dbReference type="PROSITE" id="PS51192"/>
    </source>
</evidence>
<reference evidence="6" key="1">
    <citation type="submission" date="2024-01" db="EMBL/GenBank/DDBJ databases">
        <authorList>
            <person name="Webb A."/>
        </authorList>
    </citation>
    <scope>NUCLEOTIDE SEQUENCE</scope>
    <source>
        <strain evidence="6">Pm1</strain>
    </source>
</reference>
<organism evidence="6 7">
    <name type="scientific">Peronospora matthiolae</name>
    <dbReference type="NCBI Taxonomy" id="2874970"/>
    <lineage>
        <taxon>Eukaryota</taxon>
        <taxon>Sar</taxon>
        <taxon>Stramenopiles</taxon>
        <taxon>Oomycota</taxon>
        <taxon>Peronosporomycetes</taxon>
        <taxon>Peronosporales</taxon>
        <taxon>Peronosporaceae</taxon>
        <taxon>Peronospora</taxon>
    </lineage>
</organism>
<gene>
    <name evidence="6" type="ORF">PM001_LOCUS24892</name>
</gene>
<dbReference type="SUPFAM" id="SSF52540">
    <property type="entry name" value="P-loop containing nucleoside triphosphate hydrolases"/>
    <property type="match status" value="1"/>
</dbReference>
<evidence type="ECO:0000313" key="6">
    <source>
        <dbReference type="EMBL" id="CAK7939742.1"/>
    </source>
</evidence>
<comment type="caution">
    <text evidence="6">The sequence shown here is derived from an EMBL/GenBank/DDBJ whole genome shotgun (WGS) entry which is preliminary data.</text>
</comment>
<protein>
    <submittedName>
        <fullName evidence="6">Uncharacterized protein</fullName>
    </submittedName>
</protein>
<dbReference type="Pfam" id="PF00867">
    <property type="entry name" value="XPG_I"/>
    <property type="match status" value="1"/>
</dbReference>
<evidence type="ECO:0000256" key="2">
    <source>
        <dbReference type="ARBA" id="ARBA00022840"/>
    </source>
</evidence>
<dbReference type="GO" id="GO:0004518">
    <property type="term" value="F:nuclease activity"/>
    <property type="evidence" value="ECO:0007669"/>
    <property type="project" value="InterPro"/>
</dbReference>
<evidence type="ECO:0000313" key="7">
    <source>
        <dbReference type="Proteomes" id="UP001162060"/>
    </source>
</evidence>
<dbReference type="GO" id="GO:0003723">
    <property type="term" value="F:RNA binding"/>
    <property type="evidence" value="ECO:0007669"/>
    <property type="project" value="TreeGrafter"/>
</dbReference>
<dbReference type="InterPro" id="IPR027417">
    <property type="entry name" value="P-loop_NTPase"/>
</dbReference>
<dbReference type="GO" id="GO:0005524">
    <property type="term" value="F:ATP binding"/>
    <property type="evidence" value="ECO:0007669"/>
    <property type="project" value="UniProtKB-KW"/>
</dbReference>